<comment type="caution">
    <text evidence="1">The sequence shown here is derived from an EMBL/GenBank/DDBJ whole genome shotgun (WGS) entry which is preliminary data.</text>
</comment>
<reference evidence="1" key="1">
    <citation type="submission" date="2022-03" db="EMBL/GenBank/DDBJ databases">
        <authorList>
            <person name="Martin C."/>
        </authorList>
    </citation>
    <scope>NUCLEOTIDE SEQUENCE</scope>
</reference>
<dbReference type="EMBL" id="CAIIXF020000005">
    <property type="protein sequence ID" value="CAH1784041.1"/>
    <property type="molecule type" value="Genomic_DNA"/>
</dbReference>
<protein>
    <submittedName>
        <fullName evidence="1">Uncharacterized protein</fullName>
    </submittedName>
</protein>
<keyword evidence="2" id="KW-1185">Reference proteome</keyword>
<organism evidence="1 2">
    <name type="scientific">Owenia fusiformis</name>
    <name type="common">Polychaete worm</name>
    <dbReference type="NCBI Taxonomy" id="6347"/>
    <lineage>
        <taxon>Eukaryota</taxon>
        <taxon>Metazoa</taxon>
        <taxon>Spiralia</taxon>
        <taxon>Lophotrochozoa</taxon>
        <taxon>Annelida</taxon>
        <taxon>Polychaeta</taxon>
        <taxon>Sedentaria</taxon>
        <taxon>Canalipalpata</taxon>
        <taxon>Sabellida</taxon>
        <taxon>Oweniida</taxon>
        <taxon>Oweniidae</taxon>
        <taxon>Owenia</taxon>
    </lineage>
</organism>
<gene>
    <name evidence="1" type="ORF">OFUS_LOCUS10301</name>
</gene>
<dbReference type="Proteomes" id="UP000749559">
    <property type="component" value="Unassembled WGS sequence"/>
</dbReference>
<accession>A0A8J1T6P8</accession>
<name>A0A8J1T6P8_OWEFU</name>
<sequence>MHEYNAGSLVSSDIIDNQLSGWPYPALTGFPDSLEEKENADDIILEGYRVVQDVAPFIELVRHEHALATHQTEDWAQKIEMSLKRGIVSLATELCISVISHSLTHPEDIGMTAAMEHAQSNDGIRYQRDYLIFRDAKVVMDHIKDEFEKLI</sequence>
<dbReference type="AlphaFoldDB" id="A0A8J1T6P8"/>
<evidence type="ECO:0000313" key="1">
    <source>
        <dbReference type="EMBL" id="CAH1784041.1"/>
    </source>
</evidence>
<proteinExistence type="predicted"/>
<evidence type="ECO:0000313" key="2">
    <source>
        <dbReference type="Proteomes" id="UP000749559"/>
    </source>
</evidence>